<keyword evidence="4" id="KW-1185">Reference proteome</keyword>
<keyword evidence="1" id="KW-0472">Membrane</keyword>
<feature type="transmembrane region" description="Helical" evidence="1">
    <location>
        <begin position="311"/>
        <end position="333"/>
    </location>
</feature>
<feature type="transmembrane region" description="Helical" evidence="1">
    <location>
        <begin position="287"/>
        <end position="305"/>
    </location>
</feature>
<dbReference type="PANTHER" id="PTHR23028:SF134">
    <property type="entry name" value="PUTATIVE (AFU_ORTHOLOGUE AFUA_4G08520)-RELATED"/>
    <property type="match status" value="1"/>
</dbReference>
<keyword evidence="3" id="KW-0808">Transferase</keyword>
<feature type="transmembrane region" description="Helical" evidence="1">
    <location>
        <begin position="228"/>
        <end position="246"/>
    </location>
</feature>
<dbReference type="Proteomes" id="UP000616201">
    <property type="component" value="Unassembled WGS sequence"/>
</dbReference>
<accession>A0A928V278</accession>
<sequence>MSSKKHFVVLDGLRGVAALAVLIFHFAEIIFPDLADNFIAHGFLAVDFFFCLSGVVIAYAYQNRIANMGIGDFLVGRLIRLHPLVVLGSLLGLFAFLFDPIASYQASYSFGEKFVIFMASILMIPYPVMEERYFNLFSLNAPAWSLFWEYVINIFYVLVLFRLSRYSLMALLLIASGILAYVSYSSGNLLGGWNGETFWHGGARVLYSFTAGMILFRFNWIIQNKLGFIGLSVLLVLAFILPYNEWSWATELLIVLFYFPLLVSLGAGTLISQSLKSICEFSGNISYPLYTTHYCVMWLFGGYYASYAPSGITLIGVVVIGVILLISLAYFAFRFYDLPLRKYLNAKRSV</sequence>
<keyword evidence="3" id="KW-0012">Acyltransferase</keyword>
<dbReference type="RefSeq" id="WP_196937022.1">
    <property type="nucleotide sequence ID" value="NZ_MU158698.1"/>
</dbReference>
<feature type="transmembrane region" description="Helical" evidence="1">
    <location>
        <begin position="12"/>
        <end position="31"/>
    </location>
</feature>
<dbReference type="Pfam" id="PF01757">
    <property type="entry name" value="Acyl_transf_3"/>
    <property type="match status" value="1"/>
</dbReference>
<comment type="caution">
    <text evidence="3">The sequence shown here is derived from an EMBL/GenBank/DDBJ whole genome shotgun (WGS) entry which is preliminary data.</text>
</comment>
<protein>
    <submittedName>
        <fullName evidence="3">Acyltransferase</fullName>
    </submittedName>
</protein>
<reference evidence="3" key="1">
    <citation type="submission" date="2018-02" db="EMBL/GenBank/DDBJ databases">
        <authorList>
            <person name="Vasarhelyi B.M."/>
            <person name="Deshmukh S."/>
            <person name="Balint B."/>
            <person name="Kukolya J."/>
        </authorList>
    </citation>
    <scope>NUCLEOTIDE SEQUENCE</scope>
    <source>
        <strain evidence="3">KB22</strain>
    </source>
</reference>
<feature type="transmembrane region" description="Helical" evidence="1">
    <location>
        <begin position="141"/>
        <end position="161"/>
    </location>
</feature>
<evidence type="ECO:0000259" key="2">
    <source>
        <dbReference type="Pfam" id="PF01757"/>
    </source>
</evidence>
<feature type="transmembrane region" description="Helical" evidence="1">
    <location>
        <begin position="168"/>
        <end position="186"/>
    </location>
</feature>
<feature type="transmembrane region" description="Helical" evidence="1">
    <location>
        <begin position="38"/>
        <end position="61"/>
    </location>
</feature>
<organism evidence="3 4">
    <name type="scientific">Sphingobacterium hungaricum</name>
    <dbReference type="NCBI Taxonomy" id="2082723"/>
    <lineage>
        <taxon>Bacteria</taxon>
        <taxon>Pseudomonadati</taxon>
        <taxon>Bacteroidota</taxon>
        <taxon>Sphingobacteriia</taxon>
        <taxon>Sphingobacteriales</taxon>
        <taxon>Sphingobacteriaceae</taxon>
        <taxon>Sphingobacterium</taxon>
    </lineage>
</organism>
<dbReference type="InterPro" id="IPR002656">
    <property type="entry name" value="Acyl_transf_3_dom"/>
</dbReference>
<dbReference type="GO" id="GO:0016747">
    <property type="term" value="F:acyltransferase activity, transferring groups other than amino-acyl groups"/>
    <property type="evidence" value="ECO:0007669"/>
    <property type="project" value="InterPro"/>
</dbReference>
<feature type="transmembrane region" description="Helical" evidence="1">
    <location>
        <begin position="81"/>
        <end position="98"/>
    </location>
</feature>
<proteinExistence type="predicted"/>
<keyword evidence="1" id="KW-1133">Transmembrane helix</keyword>
<dbReference type="PANTHER" id="PTHR23028">
    <property type="entry name" value="ACETYLTRANSFERASE"/>
    <property type="match status" value="1"/>
</dbReference>
<gene>
    <name evidence="3" type="ORF">C4F49_15925</name>
</gene>
<dbReference type="InterPro" id="IPR050879">
    <property type="entry name" value="Acyltransferase_3"/>
</dbReference>
<name>A0A928V278_9SPHI</name>
<evidence type="ECO:0000313" key="3">
    <source>
        <dbReference type="EMBL" id="MBE8715172.1"/>
    </source>
</evidence>
<dbReference type="AlphaFoldDB" id="A0A928V278"/>
<feature type="domain" description="Acyltransferase 3" evidence="2">
    <location>
        <begin position="10"/>
        <end position="328"/>
    </location>
</feature>
<feature type="transmembrane region" description="Helical" evidence="1">
    <location>
        <begin position="252"/>
        <end position="275"/>
    </location>
</feature>
<keyword evidence="1" id="KW-0812">Transmembrane</keyword>
<evidence type="ECO:0000256" key="1">
    <source>
        <dbReference type="SAM" id="Phobius"/>
    </source>
</evidence>
<feature type="transmembrane region" description="Helical" evidence="1">
    <location>
        <begin position="198"/>
        <end position="216"/>
    </location>
</feature>
<dbReference type="EMBL" id="PRDK01000009">
    <property type="protein sequence ID" value="MBE8715172.1"/>
    <property type="molecule type" value="Genomic_DNA"/>
</dbReference>
<evidence type="ECO:0000313" key="4">
    <source>
        <dbReference type="Proteomes" id="UP000616201"/>
    </source>
</evidence>